<feature type="domain" description="Bromo" evidence="3">
    <location>
        <begin position="9"/>
        <end position="87"/>
    </location>
</feature>
<feature type="compositionally biased region" description="Polar residues" evidence="2">
    <location>
        <begin position="259"/>
        <end position="272"/>
    </location>
</feature>
<dbReference type="Proteomes" id="UP001470230">
    <property type="component" value="Unassembled WGS sequence"/>
</dbReference>
<name>A0ABR2L684_9EUKA</name>
<dbReference type="Pfam" id="PF00439">
    <property type="entry name" value="Bromodomain"/>
    <property type="match status" value="1"/>
</dbReference>
<reference evidence="4 5" key="1">
    <citation type="submission" date="2024-04" db="EMBL/GenBank/DDBJ databases">
        <title>Tritrichomonas musculus Genome.</title>
        <authorList>
            <person name="Alves-Ferreira E."/>
            <person name="Grigg M."/>
            <person name="Lorenzi H."/>
            <person name="Galac M."/>
        </authorList>
    </citation>
    <scope>NUCLEOTIDE SEQUENCE [LARGE SCALE GENOMIC DNA]</scope>
    <source>
        <strain evidence="4 5">EAF2021</strain>
    </source>
</reference>
<keyword evidence="5" id="KW-1185">Reference proteome</keyword>
<evidence type="ECO:0000256" key="2">
    <source>
        <dbReference type="SAM" id="MobiDB-lite"/>
    </source>
</evidence>
<organism evidence="4 5">
    <name type="scientific">Tritrichomonas musculus</name>
    <dbReference type="NCBI Taxonomy" id="1915356"/>
    <lineage>
        <taxon>Eukaryota</taxon>
        <taxon>Metamonada</taxon>
        <taxon>Parabasalia</taxon>
        <taxon>Tritrichomonadida</taxon>
        <taxon>Tritrichomonadidae</taxon>
        <taxon>Tritrichomonas</taxon>
    </lineage>
</organism>
<protein>
    <recommendedName>
        <fullName evidence="3">Bromo domain-containing protein</fullName>
    </recommendedName>
</protein>
<dbReference type="SUPFAM" id="SSF47370">
    <property type="entry name" value="Bromodomain"/>
    <property type="match status" value="1"/>
</dbReference>
<evidence type="ECO:0000259" key="3">
    <source>
        <dbReference type="Pfam" id="PF00439"/>
    </source>
</evidence>
<dbReference type="InterPro" id="IPR036427">
    <property type="entry name" value="Bromodomain-like_sf"/>
</dbReference>
<proteinExistence type="predicted"/>
<gene>
    <name evidence="4" type="ORF">M9Y10_001152</name>
</gene>
<dbReference type="InterPro" id="IPR001487">
    <property type="entry name" value="Bromodomain"/>
</dbReference>
<accession>A0ABR2L684</accession>
<evidence type="ECO:0000313" key="5">
    <source>
        <dbReference type="Proteomes" id="UP001470230"/>
    </source>
</evidence>
<evidence type="ECO:0000256" key="1">
    <source>
        <dbReference type="ARBA" id="ARBA00023117"/>
    </source>
</evidence>
<dbReference type="EMBL" id="JAPFFF010000001">
    <property type="protein sequence ID" value="KAK8898860.1"/>
    <property type="molecule type" value="Genomic_DNA"/>
</dbReference>
<sequence length="272" mass="30827">MNDNENKVCTKIFQTIINNPLSRLFWTDQSDVVNSNIQHPVNLEYISIRLFKEKYTRAADFIFDLNLCLNNGKNGSVKGTIKYAAAQELLMIFENLVANLQPLAHPNTLPLRFFTSEFEEENALPEASIMSNENNDEGTHSPQSEIFQMNSDPNDLVTLLRDIKLLTSTDLTMKLAVLVKNLQPNAITLSNTLSFNVGLMTEETRIAVRSYVTELLHDAASGKIDPFARPFGTKVDPIKIQERGIFLRTSRIDPIPHQDQPQSQILNEKQEH</sequence>
<feature type="region of interest" description="Disordered" evidence="2">
    <location>
        <begin position="251"/>
        <end position="272"/>
    </location>
</feature>
<keyword evidence="1" id="KW-0103">Bromodomain</keyword>
<dbReference type="Gene3D" id="1.20.920.10">
    <property type="entry name" value="Bromodomain-like"/>
    <property type="match status" value="1"/>
</dbReference>
<comment type="caution">
    <text evidence="4">The sequence shown here is derived from an EMBL/GenBank/DDBJ whole genome shotgun (WGS) entry which is preliminary data.</text>
</comment>
<evidence type="ECO:0000313" key="4">
    <source>
        <dbReference type="EMBL" id="KAK8898860.1"/>
    </source>
</evidence>